<organism evidence="4 5">
    <name type="scientific">Polyporus arcularius HHB13444</name>
    <dbReference type="NCBI Taxonomy" id="1314778"/>
    <lineage>
        <taxon>Eukaryota</taxon>
        <taxon>Fungi</taxon>
        <taxon>Dikarya</taxon>
        <taxon>Basidiomycota</taxon>
        <taxon>Agaricomycotina</taxon>
        <taxon>Agaricomycetes</taxon>
        <taxon>Polyporales</taxon>
        <taxon>Polyporaceae</taxon>
        <taxon>Polyporus</taxon>
    </lineage>
</organism>
<dbReference type="Pfam" id="PF20152">
    <property type="entry name" value="DUF6534"/>
    <property type="match status" value="1"/>
</dbReference>
<evidence type="ECO:0000313" key="4">
    <source>
        <dbReference type="EMBL" id="TFK80070.1"/>
    </source>
</evidence>
<dbReference type="Proteomes" id="UP000308197">
    <property type="component" value="Unassembled WGS sequence"/>
</dbReference>
<dbReference type="InParanoid" id="A0A5C3NVM6"/>
<sequence>MPLSLEGVKAHPESYLGPALVNLVLESMQTGILINQSLTFWERAERELGVVRAVVSFVTITAFVQTAFMFFSAWRMFVADFGNWYASVMFVWADKLQSTITVMMAAPVQAFLIWRCWTLIHRNFYVLVSLTLLLVAQVVASIVVTVQTFQFHFGIVRQSDVGAGPLPKVPVNSTFVLSLACSAVLDVLVTGILLTFLARSKQHVTSSRFRRILRRLTVLIWEAALPPCICAILTVVTYLTLVNENYWDLTFQAILGKLYVISLFVTLNGRAELQDGPAPGFSTNRISNLAWNLSTPIRVEINTDIESLGQTTRSTRGDTSVTSMPTEQSRTVVTPSSEKPK</sequence>
<feature type="domain" description="DUF6534" evidence="3">
    <location>
        <begin position="182"/>
        <end position="271"/>
    </location>
</feature>
<name>A0A5C3NVM6_9APHY</name>
<proteinExistence type="predicted"/>
<feature type="transmembrane region" description="Helical" evidence="2">
    <location>
        <begin position="53"/>
        <end position="76"/>
    </location>
</feature>
<dbReference type="PANTHER" id="PTHR40465">
    <property type="entry name" value="CHROMOSOME 1, WHOLE GENOME SHOTGUN SEQUENCE"/>
    <property type="match status" value="1"/>
</dbReference>
<keyword evidence="2" id="KW-0472">Membrane</keyword>
<dbReference type="EMBL" id="ML211855">
    <property type="protein sequence ID" value="TFK80070.1"/>
    <property type="molecule type" value="Genomic_DNA"/>
</dbReference>
<gene>
    <name evidence="4" type="ORF">K466DRAFT_605644</name>
</gene>
<feature type="transmembrane region" description="Helical" evidence="2">
    <location>
        <begin position="96"/>
        <end position="117"/>
    </location>
</feature>
<evidence type="ECO:0000256" key="2">
    <source>
        <dbReference type="SAM" id="Phobius"/>
    </source>
</evidence>
<dbReference type="PANTHER" id="PTHR40465:SF1">
    <property type="entry name" value="DUF6534 DOMAIN-CONTAINING PROTEIN"/>
    <property type="match status" value="1"/>
</dbReference>
<dbReference type="InterPro" id="IPR045339">
    <property type="entry name" value="DUF6534"/>
</dbReference>
<protein>
    <recommendedName>
        <fullName evidence="3">DUF6534 domain-containing protein</fullName>
    </recommendedName>
</protein>
<feature type="transmembrane region" description="Helical" evidence="2">
    <location>
        <begin position="246"/>
        <end position="267"/>
    </location>
</feature>
<evidence type="ECO:0000313" key="5">
    <source>
        <dbReference type="Proteomes" id="UP000308197"/>
    </source>
</evidence>
<feature type="transmembrane region" description="Helical" evidence="2">
    <location>
        <begin position="218"/>
        <end position="240"/>
    </location>
</feature>
<evidence type="ECO:0000259" key="3">
    <source>
        <dbReference type="Pfam" id="PF20152"/>
    </source>
</evidence>
<feature type="region of interest" description="Disordered" evidence="1">
    <location>
        <begin position="308"/>
        <end position="341"/>
    </location>
</feature>
<feature type="transmembrane region" description="Helical" evidence="2">
    <location>
        <begin position="124"/>
        <end position="144"/>
    </location>
</feature>
<keyword evidence="2" id="KW-0812">Transmembrane</keyword>
<keyword evidence="2" id="KW-1133">Transmembrane helix</keyword>
<dbReference type="AlphaFoldDB" id="A0A5C3NVM6"/>
<reference evidence="4 5" key="1">
    <citation type="journal article" date="2019" name="Nat. Ecol. Evol.">
        <title>Megaphylogeny resolves global patterns of mushroom evolution.</title>
        <authorList>
            <person name="Varga T."/>
            <person name="Krizsan K."/>
            <person name="Foldi C."/>
            <person name="Dima B."/>
            <person name="Sanchez-Garcia M."/>
            <person name="Sanchez-Ramirez S."/>
            <person name="Szollosi G.J."/>
            <person name="Szarkandi J.G."/>
            <person name="Papp V."/>
            <person name="Albert L."/>
            <person name="Andreopoulos W."/>
            <person name="Angelini C."/>
            <person name="Antonin V."/>
            <person name="Barry K.W."/>
            <person name="Bougher N.L."/>
            <person name="Buchanan P."/>
            <person name="Buyck B."/>
            <person name="Bense V."/>
            <person name="Catcheside P."/>
            <person name="Chovatia M."/>
            <person name="Cooper J."/>
            <person name="Damon W."/>
            <person name="Desjardin D."/>
            <person name="Finy P."/>
            <person name="Geml J."/>
            <person name="Haridas S."/>
            <person name="Hughes K."/>
            <person name="Justo A."/>
            <person name="Karasinski D."/>
            <person name="Kautmanova I."/>
            <person name="Kiss B."/>
            <person name="Kocsube S."/>
            <person name="Kotiranta H."/>
            <person name="LaButti K.M."/>
            <person name="Lechner B.E."/>
            <person name="Liimatainen K."/>
            <person name="Lipzen A."/>
            <person name="Lukacs Z."/>
            <person name="Mihaltcheva S."/>
            <person name="Morgado L.N."/>
            <person name="Niskanen T."/>
            <person name="Noordeloos M.E."/>
            <person name="Ohm R.A."/>
            <person name="Ortiz-Santana B."/>
            <person name="Ovrebo C."/>
            <person name="Racz N."/>
            <person name="Riley R."/>
            <person name="Savchenko A."/>
            <person name="Shiryaev A."/>
            <person name="Soop K."/>
            <person name="Spirin V."/>
            <person name="Szebenyi C."/>
            <person name="Tomsovsky M."/>
            <person name="Tulloss R.E."/>
            <person name="Uehling J."/>
            <person name="Grigoriev I.V."/>
            <person name="Vagvolgyi C."/>
            <person name="Papp T."/>
            <person name="Martin F.M."/>
            <person name="Miettinen O."/>
            <person name="Hibbett D.S."/>
            <person name="Nagy L.G."/>
        </authorList>
    </citation>
    <scope>NUCLEOTIDE SEQUENCE [LARGE SCALE GENOMIC DNA]</scope>
    <source>
        <strain evidence="4 5">HHB13444</strain>
    </source>
</reference>
<evidence type="ECO:0000256" key="1">
    <source>
        <dbReference type="SAM" id="MobiDB-lite"/>
    </source>
</evidence>
<accession>A0A5C3NVM6</accession>
<feature type="transmembrane region" description="Helical" evidence="2">
    <location>
        <begin position="175"/>
        <end position="197"/>
    </location>
</feature>
<dbReference type="STRING" id="1314778.A0A5C3NVM6"/>
<keyword evidence="5" id="KW-1185">Reference proteome</keyword>